<sequence>MRSRDMRLRNRELDLPHELAGTEIVVQRSRYEFWQIETRAPVAAADEDELVVEVVKVLAIEDEEVVGVGVAVVTPAVSEEEEEEEEEAVVPLSLPLVELLLLSPTPSPAPSATPSTTMMPPMRTQNHNTGRPSILFLWPVVAAGVAPSCPYAAPLFCASGLYPGGSGPAGAP</sequence>
<comment type="caution">
    <text evidence="2">The sequence shown here is derived from an EMBL/GenBank/DDBJ whole genome shotgun (WGS) entry which is preliminary data.</text>
</comment>
<gene>
    <name evidence="2" type="ORF">Daus18300_009585</name>
</gene>
<reference evidence="2 3" key="1">
    <citation type="journal article" date="2024" name="IMA Fungus">
        <title>IMA Genome - F19 : A genome assembly and annotation guide to empower mycologists, including annotated draft genome sequences of Ceratocystis pirilliformis, Diaporthe australafricana, Fusarium ophioides, Paecilomyces lecythidis, and Sporothrix stenoceras.</title>
        <authorList>
            <person name="Aylward J."/>
            <person name="Wilson A.M."/>
            <person name="Visagie C.M."/>
            <person name="Spraker J."/>
            <person name="Barnes I."/>
            <person name="Buitendag C."/>
            <person name="Ceriani C."/>
            <person name="Del Mar Angel L."/>
            <person name="du Plessis D."/>
            <person name="Fuchs T."/>
            <person name="Gasser K."/>
            <person name="Kramer D."/>
            <person name="Li W."/>
            <person name="Munsamy K."/>
            <person name="Piso A."/>
            <person name="Price J.L."/>
            <person name="Sonnekus B."/>
            <person name="Thomas C."/>
            <person name="van der Nest A."/>
            <person name="van Dijk A."/>
            <person name="van Heerden A."/>
            <person name="van Vuuren N."/>
            <person name="Yilmaz N."/>
            <person name="Duong T.A."/>
            <person name="van der Merwe N.A."/>
            <person name="Wingfield M.J."/>
            <person name="Wingfield B.D."/>
        </authorList>
    </citation>
    <scope>NUCLEOTIDE SEQUENCE [LARGE SCALE GENOMIC DNA]</scope>
    <source>
        <strain evidence="2 3">CMW 18300</strain>
    </source>
</reference>
<proteinExistence type="predicted"/>
<name>A0ABR3WDZ3_9PEZI</name>
<accession>A0ABR3WDZ3</accession>
<dbReference type="Proteomes" id="UP001583177">
    <property type="component" value="Unassembled WGS sequence"/>
</dbReference>
<organism evidence="2 3">
    <name type="scientific">Diaporthe australafricana</name>
    <dbReference type="NCBI Taxonomy" id="127596"/>
    <lineage>
        <taxon>Eukaryota</taxon>
        <taxon>Fungi</taxon>
        <taxon>Dikarya</taxon>
        <taxon>Ascomycota</taxon>
        <taxon>Pezizomycotina</taxon>
        <taxon>Sordariomycetes</taxon>
        <taxon>Sordariomycetidae</taxon>
        <taxon>Diaporthales</taxon>
        <taxon>Diaporthaceae</taxon>
        <taxon>Diaporthe</taxon>
    </lineage>
</organism>
<feature type="region of interest" description="Disordered" evidence="1">
    <location>
        <begin position="105"/>
        <end position="126"/>
    </location>
</feature>
<protein>
    <submittedName>
        <fullName evidence="2">Uncharacterized protein</fullName>
    </submittedName>
</protein>
<evidence type="ECO:0000313" key="2">
    <source>
        <dbReference type="EMBL" id="KAL1859584.1"/>
    </source>
</evidence>
<dbReference type="EMBL" id="JAWRVE010000098">
    <property type="protein sequence ID" value="KAL1859584.1"/>
    <property type="molecule type" value="Genomic_DNA"/>
</dbReference>
<evidence type="ECO:0000313" key="3">
    <source>
        <dbReference type="Proteomes" id="UP001583177"/>
    </source>
</evidence>
<evidence type="ECO:0000256" key="1">
    <source>
        <dbReference type="SAM" id="MobiDB-lite"/>
    </source>
</evidence>
<keyword evidence="3" id="KW-1185">Reference proteome</keyword>